<keyword evidence="5" id="KW-1185">Reference proteome</keyword>
<name>A0A316YXV6_9BASI</name>
<feature type="compositionally biased region" description="Basic residues" evidence="1">
    <location>
        <begin position="328"/>
        <end position="338"/>
    </location>
</feature>
<dbReference type="GO" id="GO:0016020">
    <property type="term" value="C:membrane"/>
    <property type="evidence" value="ECO:0007669"/>
    <property type="project" value="TreeGrafter"/>
</dbReference>
<proteinExistence type="predicted"/>
<dbReference type="EMBL" id="KZ819634">
    <property type="protein sequence ID" value="PWN93886.1"/>
    <property type="molecule type" value="Genomic_DNA"/>
</dbReference>
<dbReference type="PANTHER" id="PTHR12277">
    <property type="entry name" value="ALPHA/BETA HYDROLASE DOMAIN-CONTAINING PROTEIN"/>
    <property type="match status" value="1"/>
</dbReference>
<feature type="compositionally biased region" description="Low complexity" evidence="1">
    <location>
        <begin position="339"/>
        <end position="350"/>
    </location>
</feature>
<dbReference type="AlphaFoldDB" id="A0A316YXV6"/>
<evidence type="ECO:0000313" key="4">
    <source>
        <dbReference type="EMBL" id="PWN93886.1"/>
    </source>
</evidence>
<dbReference type="InParanoid" id="A0A316YXV6"/>
<dbReference type="STRING" id="215250.A0A316YXV6"/>
<dbReference type="InterPro" id="IPR000073">
    <property type="entry name" value="AB_hydrolase_1"/>
</dbReference>
<dbReference type="SUPFAM" id="SSF53474">
    <property type="entry name" value="alpha/beta-Hydrolases"/>
    <property type="match status" value="1"/>
</dbReference>
<reference evidence="4 5" key="1">
    <citation type="journal article" date="2018" name="Mol. Biol. Evol.">
        <title>Broad Genomic Sampling Reveals a Smut Pathogenic Ancestry of the Fungal Clade Ustilaginomycotina.</title>
        <authorList>
            <person name="Kijpornyongpan T."/>
            <person name="Mondo S.J."/>
            <person name="Barry K."/>
            <person name="Sandor L."/>
            <person name="Lee J."/>
            <person name="Lipzen A."/>
            <person name="Pangilinan J."/>
            <person name="LaButti K."/>
            <person name="Hainaut M."/>
            <person name="Henrissat B."/>
            <person name="Grigoriev I.V."/>
            <person name="Spatafora J.W."/>
            <person name="Aime M.C."/>
        </authorList>
    </citation>
    <scope>NUCLEOTIDE SEQUENCE [LARGE SCALE GENOMIC DNA]</scope>
    <source>
        <strain evidence="4 5">MCA 4198</strain>
    </source>
</reference>
<dbReference type="Proteomes" id="UP000245768">
    <property type="component" value="Unassembled WGS sequence"/>
</dbReference>
<dbReference type="Pfam" id="PF00561">
    <property type="entry name" value="Abhydrolase_1"/>
    <property type="match status" value="1"/>
</dbReference>
<dbReference type="InterPro" id="IPR029058">
    <property type="entry name" value="AB_hydrolase_fold"/>
</dbReference>
<dbReference type="OrthoDB" id="10249433at2759"/>
<dbReference type="PANTHER" id="PTHR12277:SF81">
    <property type="entry name" value="PROTEIN ABHD13"/>
    <property type="match status" value="1"/>
</dbReference>
<feature type="domain" description="AB hydrolase-1" evidence="3">
    <location>
        <begin position="104"/>
        <end position="212"/>
    </location>
</feature>
<keyword evidence="2" id="KW-0812">Transmembrane</keyword>
<organism evidence="4 5">
    <name type="scientific">Acaromyces ingoldii</name>
    <dbReference type="NCBI Taxonomy" id="215250"/>
    <lineage>
        <taxon>Eukaryota</taxon>
        <taxon>Fungi</taxon>
        <taxon>Dikarya</taxon>
        <taxon>Basidiomycota</taxon>
        <taxon>Ustilaginomycotina</taxon>
        <taxon>Exobasidiomycetes</taxon>
        <taxon>Exobasidiales</taxon>
        <taxon>Cryptobasidiaceae</taxon>
        <taxon>Acaromyces</taxon>
    </lineage>
</organism>
<feature type="transmembrane region" description="Helical" evidence="2">
    <location>
        <begin position="6"/>
        <end position="30"/>
    </location>
</feature>
<keyword evidence="4" id="KW-0378">Hydrolase</keyword>
<gene>
    <name evidence="4" type="ORF">FA10DRAFT_270846</name>
</gene>
<dbReference type="FunCoup" id="A0A316YXV6">
    <property type="interactions" value="134"/>
</dbReference>
<feature type="region of interest" description="Disordered" evidence="1">
    <location>
        <begin position="321"/>
        <end position="389"/>
    </location>
</feature>
<evidence type="ECO:0000256" key="1">
    <source>
        <dbReference type="SAM" id="MobiDB-lite"/>
    </source>
</evidence>
<dbReference type="RefSeq" id="XP_025381084.1">
    <property type="nucleotide sequence ID" value="XM_025523076.1"/>
</dbReference>
<dbReference type="GO" id="GO:0008474">
    <property type="term" value="F:palmitoyl-(protein) hydrolase activity"/>
    <property type="evidence" value="ECO:0007669"/>
    <property type="project" value="TreeGrafter"/>
</dbReference>
<dbReference type="Gene3D" id="3.40.50.1820">
    <property type="entry name" value="alpha/beta hydrolase"/>
    <property type="match status" value="1"/>
</dbReference>
<keyword evidence="2" id="KW-0472">Membrane</keyword>
<sequence length="389" mass="42844">MGWIPSLWTTAQAVLSVFVLGVASTAGLLYRYQRSLVYPSNFPQGSRTDVLTPDHFGIPYEDLRLTTPDGETLHAFLMPQKTASEKEKARGENLDPDETVKRRPTILFLHANAGNMGHRLPLASVFYKRFGCNVLMLSYRGYGLSTGQPSEQGIRIDAQTALDWIRKHEALQKTVIVAYGQSIGGAVAVDLVSRNTKSIYALILENTFLSIPELIPHVLPPVRPFAFLCREYWPTGESIKLIPKTTPILFLSGRMDELVPPSHMDALLARCASDVKVWKSFAEGTHNDTCVKHGYFESIGLFLTTFIKDEKLDALRIIETGQGTSSRSRSHSGSRAKLARSASTGSSSSSDARRRKTTAATAQGERTHDSDAKWVEMSAKDAETAGPLT</sequence>
<feature type="compositionally biased region" description="Basic and acidic residues" evidence="1">
    <location>
        <begin position="365"/>
        <end position="383"/>
    </location>
</feature>
<evidence type="ECO:0000256" key="2">
    <source>
        <dbReference type="SAM" id="Phobius"/>
    </source>
</evidence>
<protein>
    <submittedName>
        <fullName evidence="4">Alpha/beta-hydrolase</fullName>
    </submittedName>
</protein>
<evidence type="ECO:0000259" key="3">
    <source>
        <dbReference type="Pfam" id="PF00561"/>
    </source>
</evidence>
<accession>A0A316YXV6</accession>
<dbReference type="GeneID" id="37044992"/>
<evidence type="ECO:0000313" key="5">
    <source>
        <dbReference type="Proteomes" id="UP000245768"/>
    </source>
</evidence>
<keyword evidence="2" id="KW-1133">Transmembrane helix</keyword>